<evidence type="ECO:0000313" key="1">
    <source>
        <dbReference type="EMBL" id="MFC4395323.1"/>
    </source>
</evidence>
<comment type="caution">
    <text evidence="1">The sequence shown here is derived from an EMBL/GenBank/DDBJ whole genome shotgun (WGS) entry which is preliminary data.</text>
</comment>
<proteinExistence type="predicted"/>
<keyword evidence="2" id="KW-1185">Reference proteome</keyword>
<name>A0ABV8WJJ6_9MICC</name>
<dbReference type="EMBL" id="JBHSDQ010000001">
    <property type="protein sequence ID" value="MFC4395323.1"/>
    <property type="molecule type" value="Genomic_DNA"/>
</dbReference>
<sequence>MGVHSGRRRAPDVLVRGGHYIHCGQVMAASGAEMRTIHGTSGQLPEALGVYLATRVLRCACGFQIEVPDQDAPEPA</sequence>
<protein>
    <submittedName>
        <fullName evidence="1">Uncharacterized protein</fullName>
    </submittedName>
</protein>
<accession>A0ABV8WJJ6</accession>
<dbReference type="RefSeq" id="WP_286398786.1">
    <property type="nucleotide sequence ID" value="NZ_JBHSDQ010000001.1"/>
</dbReference>
<evidence type="ECO:0000313" key="2">
    <source>
        <dbReference type="Proteomes" id="UP001595778"/>
    </source>
</evidence>
<reference evidence="2" key="1">
    <citation type="journal article" date="2019" name="Int. J. Syst. Evol. Microbiol.">
        <title>The Global Catalogue of Microorganisms (GCM) 10K type strain sequencing project: providing services to taxonomists for standard genome sequencing and annotation.</title>
        <authorList>
            <consortium name="The Broad Institute Genomics Platform"/>
            <consortium name="The Broad Institute Genome Sequencing Center for Infectious Disease"/>
            <person name="Wu L."/>
            <person name="Ma J."/>
        </authorList>
    </citation>
    <scope>NUCLEOTIDE SEQUENCE [LARGE SCALE GENOMIC DNA]</scope>
    <source>
        <strain evidence="2">PJ61</strain>
    </source>
</reference>
<dbReference type="Proteomes" id="UP001595778">
    <property type="component" value="Unassembled WGS sequence"/>
</dbReference>
<organism evidence="1 2">
    <name type="scientific">Arthrobacter sedimenti</name>
    <dbReference type="NCBI Taxonomy" id="2694931"/>
    <lineage>
        <taxon>Bacteria</taxon>
        <taxon>Bacillati</taxon>
        <taxon>Actinomycetota</taxon>
        <taxon>Actinomycetes</taxon>
        <taxon>Micrococcales</taxon>
        <taxon>Micrococcaceae</taxon>
        <taxon>Arthrobacter</taxon>
    </lineage>
</organism>
<gene>
    <name evidence="1" type="ORF">ACFO0G_04405</name>
</gene>